<keyword evidence="2" id="KW-1185">Reference proteome</keyword>
<sequence>MIFRTCRNMRRAWSRARIIESESKERLVANLEALGWEACHRYGEADTCTVRRAEGVGRLVVASSDSDHLFHGATQMLRKVLRSSSISSYNIRVITDKLGIIMDQWVVAGHAGVSTSLFGPAKDELLYRYECLEDHRGTNSDIDAVIVKIEFDDD</sequence>
<comment type="caution">
    <text evidence="1">The sequence shown here is derived from an EMBL/GenBank/DDBJ whole genome shotgun (WGS) entry which is preliminary data.</text>
</comment>
<proteinExistence type="predicted"/>
<name>A0A9P6V0C4_9FUNG</name>
<organism evidence="1 2">
    <name type="scientific">Dissophora globulifera</name>
    <dbReference type="NCBI Taxonomy" id="979702"/>
    <lineage>
        <taxon>Eukaryota</taxon>
        <taxon>Fungi</taxon>
        <taxon>Fungi incertae sedis</taxon>
        <taxon>Mucoromycota</taxon>
        <taxon>Mortierellomycotina</taxon>
        <taxon>Mortierellomycetes</taxon>
        <taxon>Mortierellales</taxon>
        <taxon>Mortierellaceae</taxon>
        <taxon>Dissophora</taxon>
    </lineage>
</organism>
<dbReference type="Proteomes" id="UP000738325">
    <property type="component" value="Unassembled WGS sequence"/>
</dbReference>
<dbReference type="EMBL" id="JAAAIP010000013">
    <property type="protein sequence ID" value="KAG0329613.1"/>
    <property type="molecule type" value="Genomic_DNA"/>
</dbReference>
<dbReference type="AlphaFoldDB" id="A0A9P6V0C4"/>
<gene>
    <name evidence="1" type="ORF">BGZ99_001220</name>
</gene>
<accession>A0A9P6V0C4</accession>
<reference evidence="1" key="1">
    <citation type="journal article" date="2020" name="Fungal Divers.">
        <title>Resolving the Mortierellaceae phylogeny through synthesis of multi-gene phylogenetics and phylogenomics.</title>
        <authorList>
            <person name="Vandepol N."/>
            <person name="Liber J."/>
            <person name="Desiro A."/>
            <person name="Na H."/>
            <person name="Kennedy M."/>
            <person name="Barry K."/>
            <person name="Grigoriev I.V."/>
            <person name="Miller A.N."/>
            <person name="O'Donnell K."/>
            <person name="Stajich J.E."/>
            <person name="Bonito G."/>
        </authorList>
    </citation>
    <scope>NUCLEOTIDE SEQUENCE</scope>
    <source>
        <strain evidence="1">REB-010B</strain>
    </source>
</reference>
<protein>
    <submittedName>
        <fullName evidence="1">Uncharacterized protein</fullName>
    </submittedName>
</protein>
<evidence type="ECO:0000313" key="2">
    <source>
        <dbReference type="Proteomes" id="UP000738325"/>
    </source>
</evidence>
<dbReference type="Gene3D" id="3.40.50.1010">
    <property type="entry name" value="5'-nuclease"/>
    <property type="match status" value="1"/>
</dbReference>
<evidence type="ECO:0000313" key="1">
    <source>
        <dbReference type="EMBL" id="KAG0329613.1"/>
    </source>
</evidence>